<sequence length="103" mass="11728">MAARTVLSNRLRQMAEGWAFDPLRPAQLKTFLTSLADHPSLDSSAVEAVRALRDNRLAKQCPTPESIMKPASRPFHYERIAEGYAKSLQGIGRPWWKIFFGIW</sequence>
<accession>A0ACB8QGQ3</accession>
<proteinExistence type="predicted"/>
<dbReference type="Proteomes" id="UP000814128">
    <property type="component" value="Unassembled WGS sequence"/>
</dbReference>
<name>A0ACB8QGQ3_9AGAM</name>
<comment type="caution">
    <text evidence="1">The sequence shown here is derived from an EMBL/GenBank/DDBJ whole genome shotgun (WGS) entry which is preliminary data.</text>
</comment>
<organism evidence="1 2">
    <name type="scientific">Vararia minispora EC-137</name>
    <dbReference type="NCBI Taxonomy" id="1314806"/>
    <lineage>
        <taxon>Eukaryota</taxon>
        <taxon>Fungi</taxon>
        <taxon>Dikarya</taxon>
        <taxon>Basidiomycota</taxon>
        <taxon>Agaricomycotina</taxon>
        <taxon>Agaricomycetes</taxon>
        <taxon>Russulales</taxon>
        <taxon>Lachnocladiaceae</taxon>
        <taxon>Vararia</taxon>
    </lineage>
</organism>
<gene>
    <name evidence="1" type="ORF">K488DRAFT_53306</name>
</gene>
<evidence type="ECO:0000313" key="2">
    <source>
        <dbReference type="Proteomes" id="UP000814128"/>
    </source>
</evidence>
<reference evidence="1" key="2">
    <citation type="journal article" date="2022" name="New Phytol.">
        <title>Evolutionary transition to the ectomycorrhizal habit in the genomes of a hyperdiverse lineage of mushroom-forming fungi.</title>
        <authorList>
            <person name="Looney B."/>
            <person name="Miyauchi S."/>
            <person name="Morin E."/>
            <person name="Drula E."/>
            <person name="Courty P.E."/>
            <person name="Kohler A."/>
            <person name="Kuo A."/>
            <person name="LaButti K."/>
            <person name="Pangilinan J."/>
            <person name="Lipzen A."/>
            <person name="Riley R."/>
            <person name="Andreopoulos W."/>
            <person name="He G."/>
            <person name="Johnson J."/>
            <person name="Nolan M."/>
            <person name="Tritt A."/>
            <person name="Barry K.W."/>
            <person name="Grigoriev I.V."/>
            <person name="Nagy L.G."/>
            <person name="Hibbett D."/>
            <person name="Henrissat B."/>
            <person name="Matheny P.B."/>
            <person name="Labbe J."/>
            <person name="Martin F.M."/>
        </authorList>
    </citation>
    <scope>NUCLEOTIDE SEQUENCE</scope>
    <source>
        <strain evidence="1">EC-137</strain>
    </source>
</reference>
<protein>
    <submittedName>
        <fullName evidence="1">Uncharacterized protein</fullName>
    </submittedName>
</protein>
<reference evidence="1" key="1">
    <citation type="submission" date="2021-02" db="EMBL/GenBank/DDBJ databases">
        <authorList>
            <consortium name="DOE Joint Genome Institute"/>
            <person name="Ahrendt S."/>
            <person name="Looney B.P."/>
            <person name="Miyauchi S."/>
            <person name="Morin E."/>
            <person name="Drula E."/>
            <person name="Courty P.E."/>
            <person name="Chicoki N."/>
            <person name="Fauchery L."/>
            <person name="Kohler A."/>
            <person name="Kuo A."/>
            <person name="Labutti K."/>
            <person name="Pangilinan J."/>
            <person name="Lipzen A."/>
            <person name="Riley R."/>
            <person name="Andreopoulos W."/>
            <person name="He G."/>
            <person name="Johnson J."/>
            <person name="Barry K.W."/>
            <person name="Grigoriev I.V."/>
            <person name="Nagy L."/>
            <person name="Hibbett D."/>
            <person name="Henrissat B."/>
            <person name="Matheny P.B."/>
            <person name="Labbe J."/>
            <person name="Martin F."/>
        </authorList>
    </citation>
    <scope>NUCLEOTIDE SEQUENCE</scope>
    <source>
        <strain evidence="1">EC-137</strain>
    </source>
</reference>
<evidence type="ECO:0000313" key="1">
    <source>
        <dbReference type="EMBL" id="KAI0030855.1"/>
    </source>
</evidence>
<keyword evidence="2" id="KW-1185">Reference proteome</keyword>
<dbReference type="EMBL" id="MU273603">
    <property type="protein sequence ID" value="KAI0030855.1"/>
    <property type="molecule type" value="Genomic_DNA"/>
</dbReference>